<dbReference type="SUPFAM" id="SSF51735">
    <property type="entry name" value="NAD(P)-binding Rossmann-fold domains"/>
    <property type="match status" value="1"/>
</dbReference>
<dbReference type="GO" id="GO:0048038">
    <property type="term" value="F:quinone binding"/>
    <property type="evidence" value="ECO:0007669"/>
    <property type="project" value="TreeGrafter"/>
</dbReference>
<dbReference type="CDD" id="cd05233">
    <property type="entry name" value="SDR_c"/>
    <property type="match status" value="1"/>
</dbReference>
<dbReference type="InterPro" id="IPR036291">
    <property type="entry name" value="NAD(P)-bd_dom_sf"/>
</dbReference>
<dbReference type="PROSITE" id="PS00061">
    <property type="entry name" value="ADH_SHORT"/>
    <property type="match status" value="1"/>
</dbReference>
<dbReference type="PANTHER" id="PTHR42760:SF133">
    <property type="entry name" value="3-OXOACYL-[ACYL-CARRIER-PROTEIN] REDUCTASE"/>
    <property type="match status" value="1"/>
</dbReference>
<dbReference type="PRINTS" id="PR00080">
    <property type="entry name" value="SDRFAMILY"/>
</dbReference>
<dbReference type="AlphaFoldDB" id="A0A6J6VWY6"/>
<dbReference type="GO" id="GO:0016616">
    <property type="term" value="F:oxidoreductase activity, acting on the CH-OH group of donors, NAD or NADP as acceptor"/>
    <property type="evidence" value="ECO:0007669"/>
    <property type="project" value="TreeGrafter"/>
</dbReference>
<organism evidence="3">
    <name type="scientific">freshwater metagenome</name>
    <dbReference type="NCBI Taxonomy" id="449393"/>
    <lineage>
        <taxon>unclassified sequences</taxon>
        <taxon>metagenomes</taxon>
        <taxon>ecological metagenomes</taxon>
    </lineage>
</organism>
<dbReference type="Gene3D" id="3.40.50.720">
    <property type="entry name" value="NAD(P)-binding Rossmann-like Domain"/>
    <property type="match status" value="1"/>
</dbReference>
<dbReference type="InterPro" id="IPR020904">
    <property type="entry name" value="Sc_DH/Rdtase_CS"/>
</dbReference>
<dbReference type="GO" id="GO:0006633">
    <property type="term" value="P:fatty acid biosynthetic process"/>
    <property type="evidence" value="ECO:0007669"/>
    <property type="project" value="TreeGrafter"/>
</dbReference>
<name>A0A6J6VWY6_9ZZZZ</name>
<evidence type="ECO:0000313" key="3">
    <source>
        <dbReference type="EMBL" id="CAB4777131.1"/>
    </source>
</evidence>
<gene>
    <name evidence="3" type="ORF">UFOPK2958_00271</name>
</gene>
<dbReference type="Pfam" id="PF13561">
    <property type="entry name" value="adh_short_C2"/>
    <property type="match status" value="1"/>
</dbReference>
<dbReference type="InterPro" id="IPR002347">
    <property type="entry name" value="SDR_fam"/>
</dbReference>
<dbReference type="FunFam" id="3.40.50.720:FF:000084">
    <property type="entry name" value="Short-chain dehydrogenase reductase"/>
    <property type="match status" value="1"/>
</dbReference>
<protein>
    <submittedName>
        <fullName evidence="3">Unannotated protein</fullName>
    </submittedName>
</protein>
<keyword evidence="2" id="KW-0560">Oxidoreductase</keyword>
<dbReference type="PRINTS" id="PR00081">
    <property type="entry name" value="GDHRDH"/>
</dbReference>
<proteinExistence type="inferred from homology"/>
<dbReference type="EMBL" id="CAFAAB010000017">
    <property type="protein sequence ID" value="CAB4777131.1"/>
    <property type="molecule type" value="Genomic_DNA"/>
</dbReference>
<sequence>MEGGESMSPKVAVVTGSTGGIGEATAKWFSEQGYAVVVNSSRSVVAGEALAKALPNSIYIQGAIGGDFDADGFVSQILEHYGQIDVLVNNAGFTHVIPHQDLNAATVDIFRQIFDVNLFGTWALSVAAMPALEASSGSIVNVSSIAGLRPTGSSIPYAASKAALNHLTVLMAKVIGPNVRINAVAPGLIDTEWTQDWDVIRGFVQQVAPLKRSGKPEDVAALIYALATTPYITGQVVATDGGLTLAT</sequence>
<comment type="similarity">
    <text evidence="1">Belongs to the short-chain dehydrogenases/reductases (SDR) family.</text>
</comment>
<dbReference type="PANTHER" id="PTHR42760">
    <property type="entry name" value="SHORT-CHAIN DEHYDROGENASES/REDUCTASES FAMILY MEMBER"/>
    <property type="match status" value="1"/>
</dbReference>
<accession>A0A6J6VWY6</accession>
<evidence type="ECO:0000256" key="1">
    <source>
        <dbReference type="ARBA" id="ARBA00006484"/>
    </source>
</evidence>
<reference evidence="3" key="1">
    <citation type="submission" date="2020-05" db="EMBL/GenBank/DDBJ databases">
        <authorList>
            <person name="Chiriac C."/>
            <person name="Salcher M."/>
            <person name="Ghai R."/>
            <person name="Kavagutti S V."/>
        </authorList>
    </citation>
    <scope>NUCLEOTIDE SEQUENCE</scope>
</reference>
<evidence type="ECO:0000256" key="2">
    <source>
        <dbReference type="ARBA" id="ARBA00023002"/>
    </source>
</evidence>